<evidence type="ECO:0000313" key="1">
    <source>
        <dbReference type="EMBL" id="KAG7368551.1"/>
    </source>
</evidence>
<dbReference type="AlphaFoldDB" id="A0A9K3LXS9"/>
<organism evidence="1 2">
    <name type="scientific">Nitzschia inconspicua</name>
    <dbReference type="NCBI Taxonomy" id="303405"/>
    <lineage>
        <taxon>Eukaryota</taxon>
        <taxon>Sar</taxon>
        <taxon>Stramenopiles</taxon>
        <taxon>Ochrophyta</taxon>
        <taxon>Bacillariophyta</taxon>
        <taxon>Bacillariophyceae</taxon>
        <taxon>Bacillariophycidae</taxon>
        <taxon>Bacillariales</taxon>
        <taxon>Bacillariaceae</taxon>
        <taxon>Nitzschia</taxon>
    </lineage>
</organism>
<dbReference type="EMBL" id="JAGRRH010000006">
    <property type="protein sequence ID" value="KAG7368551.1"/>
    <property type="molecule type" value="Genomic_DNA"/>
</dbReference>
<sequence length="175" mass="19687">MSEEDKELAKKCVKLRFSASATAALLDSTSTTCSTYQPTRYPTCPAFLVSLANPTDQQLIQNTGVGTTFPNATHSLCYFHTVIFGFNHNVTLPKPVPTPEQAQAIETVHCFVKSWFFDLESEEEYNYSRAALRKYLMFGNGKVLPQHTVDSIMRENLIPTQSDPYSGPIQRNREI</sequence>
<dbReference type="Proteomes" id="UP000693970">
    <property type="component" value="Unassembled WGS sequence"/>
</dbReference>
<keyword evidence="2" id="KW-1185">Reference proteome</keyword>
<evidence type="ECO:0000313" key="2">
    <source>
        <dbReference type="Proteomes" id="UP000693970"/>
    </source>
</evidence>
<protein>
    <submittedName>
        <fullName evidence="1">Uncharacterized protein</fullName>
    </submittedName>
</protein>
<reference evidence="1" key="2">
    <citation type="submission" date="2021-04" db="EMBL/GenBank/DDBJ databases">
        <authorList>
            <person name="Podell S."/>
        </authorList>
    </citation>
    <scope>NUCLEOTIDE SEQUENCE</scope>
    <source>
        <strain evidence="1">Hildebrandi</strain>
    </source>
</reference>
<accession>A0A9K3LXS9</accession>
<reference evidence="1" key="1">
    <citation type="journal article" date="2021" name="Sci. Rep.">
        <title>Diploid genomic architecture of Nitzschia inconspicua, an elite biomass production diatom.</title>
        <authorList>
            <person name="Oliver A."/>
            <person name="Podell S."/>
            <person name="Pinowska A."/>
            <person name="Traller J.C."/>
            <person name="Smith S.R."/>
            <person name="McClure R."/>
            <person name="Beliaev A."/>
            <person name="Bohutskyi P."/>
            <person name="Hill E.A."/>
            <person name="Rabines A."/>
            <person name="Zheng H."/>
            <person name="Allen L.Z."/>
            <person name="Kuo A."/>
            <person name="Grigoriev I.V."/>
            <person name="Allen A.E."/>
            <person name="Hazlebeck D."/>
            <person name="Allen E.E."/>
        </authorList>
    </citation>
    <scope>NUCLEOTIDE SEQUENCE</scope>
    <source>
        <strain evidence="1">Hildebrandi</strain>
    </source>
</reference>
<proteinExistence type="predicted"/>
<gene>
    <name evidence="1" type="ORF">IV203_031294</name>
</gene>
<comment type="caution">
    <text evidence="1">The sequence shown here is derived from an EMBL/GenBank/DDBJ whole genome shotgun (WGS) entry which is preliminary data.</text>
</comment>
<name>A0A9K3LXS9_9STRA</name>